<protein>
    <submittedName>
        <fullName evidence="4">SPOR domain-containing protein</fullName>
    </submittedName>
</protein>
<dbReference type="Gene3D" id="3.30.70.1070">
    <property type="entry name" value="Sporulation related repeat"/>
    <property type="match status" value="1"/>
</dbReference>
<dbReference type="InterPro" id="IPR036680">
    <property type="entry name" value="SPOR-like_sf"/>
</dbReference>
<keyword evidence="2" id="KW-0472">Membrane</keyword>
<feature type="domain" description="SPOR" evidence="3">
    <location>
        <begin position="176"/>
        <end position="259"/>
    </location>
</feature>
<dbReference type="PROSITE" id="PS51724">
    <property type="entry name" value="SPOR"/>
    <property type="match status" value="1"/>
</dbReference>
<evidence type="ECO:0000313" key="5">
    <source>
        <dbReference type="Proteomes" id="UP000823630"/>
    </source>
</evidence>
<evidence type="ECO:0000313" key="4">
    <source>
        <dbReference type="EMBL" id="MBO8425214.1"/>
    </source>
</evidence>
<dbReference type="Pfam" id="PF05036">
    <property type="entry name" value="SPOR"/>
    <property type="match status" value="1"/>
</dbReference>
<proteinExistence type="predicted"/>
<dbReference type="EMBL" id="JADINC010000028">
    <property type="protein sequence ID" value="MBO8425214.1"/>
    <property type="molecule type" value="Genomic_DNA"/>
</dbReference>
<dbReference type="AlphaFoldDB" id="A0A9D9DCG8"/>
<feature type="transmembrane region" description="Helical" evidence="2">
    <location>
        <begin position="37"/>
        <end position="55"/>
    </location>
</feature>
<dbReference type="SUPFAM" id="SSF110997">
    <property type="entry name" value="Sporulation related repeat"/>
    <property type="match status" value="1"/>
</dbReference>
<accession>A0A9D9DCG8</accession>
<evidence type="ECO:0000256" key="1">
    <source>
        <dbReference type="SAM" id="MobiDB-lite"/>
    </source>
</evidence>
<reference evidence="4" key="2">
    <citation type="journal article" date="2021" name="PeerJ">
        <title>Extensive microbial diversity within the chicken gut microbiome revealed by metagenomics and culture.</title>
        <authorList>
            <person name="Gilroy R."/>
            <person name="Ravi A."/>
            <person name="Getino M."/>
            <person name="Pursley I."/>
            <person name="Horton D.L."/>
            <person name="Alikhan N.F."/>
            <person name="Baker D."/>
            <person name="Gharbi K."/>
            <person name="Hall N."/>
            <person name="Watson M."/>
            <person name="Adriaenssens E.M."/>
            <person name="Foster-Nyarko E."/>
            <person name="Jarju S."/>
            <person name="Secka A."/>
            <person name="Antonio M."/>
            <person name="Oren A."/>
            <person name="Chaudhuri R.R."/>
            <person name="La Ragione R."/>
            <person name="Hildebrand F."/>
            <person name="Pallen M.J."/>
        </authorList>
    </citation>
    <scope>NUCLEOTIDE SEQUENCE</scope>
    <source>
        <strain evidence="4">8207</strain>
    </source>
</reference>
<dbReference type="Proteomes" id="UP000823630">
    <property type="component" value="Unassembled WGS sequence"/>
</dbReference>
<evidence type="ECO:0000256" key="2">
    <source>
        <dbReference type="SAM" id="Phobius"/>
    </source>
</evidence>
<keyword evidence="2" id="KW-0812">Transmembrane</keyword>
<reference evidence="4" key="1">
    <citation type="submission" date="2020-10" db="EMBL/GenBank/DDBJ databases">
        <authorList>
            <person name="Gilroy R."/>
        </authorList>
    </citation>
    <scope>NUCLEOTIDE SEQUENCE</scope>
    <source>
        <strain evidence="4">8207</strain>
    </source>
</reference>
<keyword evidence="2" id="KW-1133">Transmembrane helix</keyword>
<organism evidence="4 5">
    <name type="scientific">Candidatus Enterousia avistercoris</name>
    <dbReference type="NCBI Taxonomy" id="2840788"/>
    <lineage>
        <taxon>Bacteria</taxon>
        <taxon>Pseudomonadati</taxon>
        <taxon>Pseudomonadota</taxon>
        <taxon>Alphaproteobacteria</taxon>
        <taxon>Candidatus Enterousia</taxon>
    </lineage>
</organism>
<dbReference type="InterPro" id="IPR007730">
    <property type="entry name" value="SPOR-like_dom"/>
</dbReference>
<comment type="caution">
    <text evidence="4">The sequence shown here is derived from an EMBL/GenBank/DDBJ whole genome shotgun (WGS) entry which is preliminary data.</text>
</comment>
<dbReference type="GO" id="GO:0042834">
    <property type="term" value="F:peptidoglycan binding"/>
    <property type="evidence" value="ECO:0007669"/>
    <property type="project" value="InterPro"/>
</dbReference>
<sequence length="259" mass="27735">MNKDDNLDLLDLNDDADTMDTLPDAVPFAQPRPKKPWLLLAVGVVVIILATYIIIRTIGGDSTSKMEVDLDGPAIMVEGGDAAVPVQMDVPPQPVNVAPAPQPAPSVAPQPQTPGVPVRVIEDRKDVQFDPHRVDAAPQPAPKPVAAAKPAPKPAPKPVAQAQQPRRDAPANNQNTQKKYAWYAQLGSYSTNAAAESGRRQLQNGHRSLLGGQKFVIQRAVLGNGNTTYRLRVGFNSSGDANNFCRNAKADGLDCYVTK</sequence>
<gene>
    <name evidence="4" type="ORF">IAC69_01910</name>
</gene>
<name>A0A9D9DCG8_9PROT</name>
<feature type="region of interest" description="Disordered" evidence="1">
    <location>
        <begin position="131"/>
        <end position="175"/>
    </location>
</feature>
<evidence type="ECO:0000259" key="3">
    <source>
        <dbReference type="PROSITE" id="PS51724"/>
    </source>
</evidence>